<name>A0A4Z0NDI4_9HYPH</name>
<accession>A0A4Z0NDI4</accession>
<evidence type="ECO:0000313" key="6">
    <source>
        <dbReference type="EMBL" id="TGD93314.1"/>
    </source>
</evidence>
<evidence type="ECO:0000259" key="5">
    <source>
        <dbReference type="PROSITE" id="PS50931"/>
    </source>
</evidence>
<dbReference type="PROSITE" id="PS50931">
    <property type="entry name" value="HTH_LYSR"/>
    <property type="match status" value="1"/>
</dbReference>
<dbReference type="CDD" id="cd05466">
    <property type="entry name" value="PBP2_LTTR_substrate"/>
    <property type="match status" value="1"/>
</dbReference>
<dbReference type="InterPro" id="IPR036388">
    <property type="entry name" value="WH-like_DNA-bd_sf"/>
</dbReference>
<proteinExistence type="inferred from homology"/>
<feature type="domain" description="HTH lysR-type" evidence="5">
    <location>
        <begin position="1"/>
        <end position="53"/>
    </location>
</feature>
<dbReference type="PRINTS" id="PR00039">
    <property type="entry name" value="HTHLYSR"/>
</dbReference>
<protein>
    <submittedName>
        <fullName evidence="6">LysR family transcriptional regulator</fullName>
    </submittedName>
</protein>
<dbReference type="Proteomes" id="UP000297535">
    <property type="component" value="Unassembled WGS sequence"/>
</dbReference>
<dbReference type="GO" id="GO:0000976">
    <property type="term" value="F:transcription cis-regulatory region binding"/>
    <property type="evidence" value="ECO:0007669"/>
    <property type="project" value="TreeGrafter"/>
</dbReference>
<evidence type="ECO:0000256" key="3">
    <source>
        <dbReference type="ARBA" id="ARBA00023125"/>
    </source>
</evidence>
<organism evidence="6 7">
    <name type="scientific">Methylobacterium nonmethylotrophicum</name>
    <dbReference type="NCBI Taxonomy" id="1141884"/>
    <lineage>
        <taxon>Bacteria</taxon>
        <taxon>Pseudomonadati</taxon>
        <taxon>Pseudomonadota</taxon>
        <taxon>Alphaproteobacteria</taxon>
        <taxon>Hyphomicrobiales</taxon>
        <taxon>Methylobacteriaceae</taxon>
        <taxon>Methylobacterium</taxon>
    </lineage>
</organism>
<dbReference type="SUPFAM" id="SSF53850">
    <property type="entry name" value="Periplasmic binding protein-like II"/>
    <property type="match status" value="1"/>
</dbReference>
<dbReference type="Pfam" id="PF03466">
    <property type="entry name" value="LysR_substrate"/>
    <property type="match status" value="1"/>
</dbReference>
<gene>
    <name evidence="6" type="ORF">EU555_33545</name>
</gene>
<keyword evidence="4" id="KW-0804">Transcription</keyword>
<evidence type="ECO:0000256" key="2">
    <source>
        <dbReference type="ARBA" id="ARBA00023015"/>
    </source>
</evidence>
<dbReference type="AlphaFoldDB" id="A0A4Z0NDI4"/>
<dbReference type="Gene3D" id="1.10.10.10">
    <property type="entry name" value="Winged helix-like DNA-binding domain superfamily/Winged helix DNA-binding domain"/>
    <property type="match status" value="1"/>
</dbReference>
<comment type="caution">
    <text evidence="6">The sequence shown here is derived from an EMBL/GenBank/DDBJ whole genome shotgun (WGS) entry which is preliminary data.</text>
</comment>
<dbReference type="PANTHER" id="PTHR30126:SF40">
    <property type="entry name" value="HTH-TYPE TRANSCRIPTIONAL REGULATOR GLTR"/>
    <property type="match status" value="1"/>
</dbReference>
<dbReference type="RefSeq" id="WP_135419668.1">
    <property type="nucleotide sequence ID" value="NZ_SRLB01000051.1"/>
</dbReference>
<dbReference type="InterPro" id="IPR036390">
    <property type="entry name" value="WH_DNA-bd_sf"/>
</dbReference>
<keyword evidence="2" id="KW-0805">Transcription regulation</keyword>
<dbReference type="GO" id="GO:0003700">
    <property type="term" value="F:DNA-binding transcription factor activity"/>
    <property type="evidence" value="ECO:0007669"/>
    <property type="project" value="InterPro"/>
</dbReference>
<dbReference type="OrthoDB" id="5297263at2"/>
<dbReference type="InterPro" id="IPR000847">
    <property type="entry name" value="LysR_HTH_N"/>
</dbReference>
<evidence type="ECO:0000256" key="4">
    <source>
        <dbReference type="ARBA" id="ARBA00023163"/>
    </source>
</evidence>
<evidence type="ECO:0000256" key="1">
    <source>
        <dbReference type="ARBA" id="ARBA00009437"/>
    </source>
</evidence>
<dbReference type="PANTHER" id="PTHR30126">
    <property type="entry name" value="HTH-TYPE TRANSCRIPTIONAL REGULATOR"/>
    <property type="match status" value="1"/>
</dbReference>
<keyword evidence="3" id="KW-0238">DNA-binding</keyword>
<reference evidence="6 7" key="1">
    <citation type="submission" date="2019-04" db="EMBL/GenBank/DDBJ databases">
        <authorList>
            <person name="Feng G."/>
            <person name="Zhu H."/>
        </authorList>
    </citation>
    <scope>NUCLEOTIDE SEQUENCE [LARGE SCALE GENOMIC DNA]</scope>
    <source>
        <strain evidence="6 7">6HR-1</strain>
    </source>
</reference>
<dbReference type="EMBL" id="SRLB01000051">
    <property type="protein sequence ID" value="TGD93314.1"/>
    <property type="molecule type" value="Genomic_DNA"/>
</dbReference>
<dbReference type="SUPFAM" id="SSF46785">
    <property type="entry name" value="Winged helix' DNA-binding domain"/>
    <property type="match status" value="1"/>
</dbReference>
<sequence>MTLDELEAFVTVLREGGVTRAAAVIGRSQPAVSRRIEQLEADLGCTLLERTPTAGVIGPTEAGRALLPHAEAALAATRDARRAVEAVDRGGTGEVGLAVVGTLATSAFAATLRQFSAEFPAARLVLRTATSRDVSAMVRRGEATIGLRYGDDDDPILETSPAGRETLLVVAAAERALQLAGAKGGGGTLHGQSWIGFPLTRDGGSFGEALQDMLGRIGLGAAPVTPVDGLTAQLRLVEAGIGLGLLPASIVEDGLIRGSLVRVPIDAPIETTVPITLIKRRGAYLSAAAHGLAKALLAGSERETCLHARGVLAPLR</sequence>
<dbReference type="InterPro" id="IPR005119">
    <property type="entry name" value="LysR_subst-bd"/>
</dbReference>
<dbReference type="FunFam" id="1.10.10.10:FF:000001">
    <property type="entry name" value="LysR family transcriptional regulator"/>
    <property type="match status" value="1"/>
</dbReference>
<comment type="similarity">
    <text evidence="1">Belongs to the LysR transcriptional regulatory family.</text>
</comment>
<dbReference type="Pfam" id="PF00126">
    <property type="entry name" value="HTH_1"/>
    <property type="match status" value="1"/>
</dbReference>
<keyword evidence="7" id="KW-1185">Reference proteome</keyword>
<evidence type="ECO:0000313" key="7">
    <source>
        <dbReference type="Proteomes" id="UP000297535"/>
    </source>
</evidence>
<dbReference type="Gene3D" id="3.40.190.10">
    <property type="entry name" value="Periplasmic binding protein-like II"/>
    <property type="match status" value="2"/>
</dbReference>